<dbReference type="PANTHER" id="PTHR33619:SF3">
    <property type="entry name" value="POLYSACCHARIDE EXPORT PROTEIN GFCE-RELATED"/>
    <property type="match status" value="1"/>
</dbReference>
<evidence type="ECO:0000259" key="15">
    <source>
        <dbReference type="Pfam" id="PF02563"/>
    </source>
</evidence>
<protein>
    <submittedName>
        <fullName evidence="18">Polysaccharide biosynthesis/export family protein</fullName>
    </submittedName>
</protein>
<evidence type="ECO:0000256" key="4">
    <source>
        <dbReference type="ARBA" id="ARBA00022452"/>
    </source>
</evidence>
<dbReference type="Gene3D" id="3.30.1950.10">
    <property type="entry name" value="wza like domain"/>
    <property type="match status" value="1"/>
</dbReference>
<keyword evidence="19" id="KW-1185">Reference proteome</keyword>
<feature type="domain" description="SLBB" evidence="17">
    <location>
        <begin position="257"/>
        <end position="340"/>
    </location>
</feature>
<feature type="domain" description="Polysaccharide export protein N-terminal" evidence="15">
    <location>
        <begin position="81"/>
        <end position="166"/>
    </location>
</feature>
<evidence type="ECO:0000256" key="10">
    <source>
        <dbReference type="ARBA" id="ARBA00023114"/>
    </source>
</evidence>
<evidence type="ECO:0000256" key="7">
    <source>
        <dbReference type="ARBA" id="ARBA00022729"/>
    </source>
</evidence>
<evidence type="ECO:0000259" key="16">
    <source>
        <dbReference type="Pfam" id="PF18412"/>
    </source>
</evidence>
<proteinExistence type="inferred from homology"/>
<keyword evidence="3" id="KW-0813">Transport</keyword>
<keyword evidence="5" id="KW-0762">Sugar transport</keyword>
<dbReference type="Pfam" id="PF22461">
    <property type="entry name" value="SLBB_2"/>
    <property type="match status" value="2"/>
</dbReference>
<dbReference type="Pfam" id="PF02563">
    <property type="entry name" value="Poly_export"/>
    <property type="match status" value="1"/>
</dbReference>
<comment type="caution">
    <text evidence="18">The sequence shown here is derived from an EMBL/GenBank/DDBJ whole genome shotgun (WGS) entry which is preliminary data.</text>
</comment>
<comment type="similarity">
    <text evidence="2">Belongs to the BexD/CtrA/VexA family.</text>
</comment>
<dbReference type="InterPro" id="IPR049712">
    <property type="entry name" value="Poly_export"/>
</dbReference>
<dbReference type="EMBL" id="JACSQR010000019">
    <property type="protein sequence ID" value="MBD7947954.1"/>
    <property type="molecule type" value="Genomic_DNA"/>
</dbReference>
<evidence type="ECO:0000313" key="19">
    <source>
        <dbReference type="Proteomes" id="UP000606724"/>
    </source>
</evidence>
<organism evidence="18 19">
    <name type="scientific">Psychrobacter communis</name>
    <dbReference type="NCBI Taxonomy" id="2762238"/>
    <lineage>
        <taxon>Bacteria</taxon>
        <taxon>Pseudomonadati</taxon>
        <taxon>Pseudomonadota</taxon>
        <taxon>Gammaproteobacteria</taxon>
        <taxon>Moraxellales</taxon>
        <taxon>Moraxellaceae</taxon>
        <taxon>Psychrobacter</taxon>
    </lineage>
</organism>
<dbReference type="PANTHER" id="PTHR33619">
    <property type="entry name" value="POLYSACCHARIDE EXPORT PROTEIN GFCE-RELATED"/>
    <property type="match status" value="1"/>
</dbReference>
<evidence type="ECO:0000256" key="3">
    <source>
        <dbReference type="ARBA" id="ARBA00022448"/>
    </source>
</evidence>
<reference evidence="18 19" key="1">
    <citation type="submission" date="2020-08" db="EMBL/GenBank/DDBJ databases">
        <title>A Genomic Blueprint of the Chicken Gut Microbiome.</title>
        <authorList>
            <person name="Gilroy R."/>
            <person name="Ravi A."/>
            <person name="Getino M."/>
            <person name="Pursley I."/>
            <person name="Horton D.L."/>
            <person name="Alikhan N.-F."/>
            <person name="Baker D."/>
            <person name="Gharbi K."/>
            <person name="Hall N."/>
            <person name="Watson M."/>
            <person name="Adriaenssens E.M."/>
            <person name="Foster-Nyarko E."/>
            <person name="Jarju S."/>
            <person name="Secka A."/>
            <person name="Antonio M."/>
            <person name="Oren A."/>
            <person name="Chaudhuri R."/>
            <person name="La Ragione R.M."/>
            <person name="Hildebrand F."/>
            <person name="Pallen M.J."/>
        </authorList>
    </citation>
    <scope>NUCLEOTIDE SEQUENCE [LARGE SCALE GENOMIC DNA]</scope>
    <source>
        <strain evidence="18 19">Sa4CVA2</strain>
    </source>
</reference>
<dbReference type="RefSeq" id="WP_191691732.1">
    <property type="nucleotide sequence ID" value="NZ_JACSQR010000019.1"/>
</dbReference>
<evidence type="ECO:0000256" key="13">
    <source>
        <dbReference type="ARBA" id="ARBA00023237"/>
    </source>
</evidence>
<dbReference type="Pfam" id="PF18412">
    <property type="entry name" value="Wza_C"/>
    <property type="match status" value="1"/>
</dbReference>
<evidence type="ECO:0000256" key="8">
    <source>
        <dbReference type="ARBA" id="ARBA00023047"/>
    </source>
</evidence>
<evidence type="ECO:0000256" key="6">
    <source>
        <dbReference type="ARBA" id="ARBA00022692"/>
    </source>
</evidence>
<keyword evidence="13" id="KW-0998">Cell outer membrane</keyword>
<dbReference type="InterPro" id="IPR003715">
    <property type="entry name" value="Poly_export_N"/>
</dbReference>
<keyword evidence="6" id="KW-0812">Transmembrane</keyword>
<evidence type="ECO:0000256" key="1">
    <source>
        <dbReference type="ARBA" id="ARBA00004571"/>
    </source>
</evidence>
<accession>A0ABR8RJQ1</accession>
<evidence type="ECO:0000256" key="11">
    <source>
        <dbReference type="ARBA" id="ARBA00023136"/>
    </source>
</evidence>
<evidence type="ECO:0000256" key="14">
    <source>
        <dbReference type="ARBA" id="ARBA00023288"/>
    </source>
</evidence>
<keyword evidence="9" id="KW-0406">Ion transport</keyword>
<dbReference type="Proteomes" id="UP000606724">
    <property type="component" value="Unassembled WGS sequence"/>
</dbReference>
<dbReference type="Gene3D" id="3.10.560.10">
    <property type="entry name" value="Outer membrane lipoprotein wza domain like"/>
    <property type="match status" value="2"/>
</dbReference>
<comment type="subcellular location">
    <subcellularLocation>
        <location evidence="1">Cell outer membrane</location>
        <topology evidence="1">Multi-pass membrane protein</topology>
    </subcellularLocation>
</comment>
<keyword evidence="11" id="KW-0472">Membrane</keyword>
<name>A0ABR8RJQ1_9GAMM</name>
<dbReference type="InterPro" id="IPR054765">
    <property type="entry name" value="SLBB_dom"/>
</dbReference>
<evidence type="ECO:0000259" key="17">
    <source>
        <dbReference type="Pfam" id="PF22461"/>
    </source>
</evidence>
<keyword evidence="10" id="KW-0626">Porin</keyword>
<evidence type="ECO:0000313" key="18">
    <source>
        <dbReference type="EMBL" id="MBD7947954.1"/>
    </source>
</evidence>
<sequence length="368" mass="39515">MFFNSSKLLGVASVLMIGLVSGCSSINSGLQSGELPPSGSFVAASGIQFNVQPLNLATLPPKQAVVPSSDLTRLLRTSGQVDYRISEGDILGITLVGYPEIAPPLTNSSNTANPYALGFPVDQQGFVQFPLIGRIKASGMSVPQFTANLQKQLQRYLKYSDPQVKIVNYRGNKFFIDGEVKQPGEFAIADVPVSLYGAISMAGGATPTGDSNNVVLNRNGTSYNIGLESLRQMGASANQIYLRDGDSIHVNSQDRNKVYVLGEFGQVEPVPILEQGISLAQVLGESKGLNSATANAAKIYVVRDNLNTRATDIYYVDMQTITSFALANRFEMHPNDIVYVDPTGLTRWNRVISAILPSTSAIRSLSGL</sequence>
<evidence type="ECO:0000256" key="2">
    <source>
        <dbReference type="ARBA" id="ARBA00009450"/>
    </source>
</evidence>
<feature type="domain" description="Outer-membrane lipoprotein Wza C-terminal" evidence="16">
    <location>
        <begin position="344"/>
        <end position="366"/>
    </location>
</feature>
<evidence type="ECO:0000256" key="12">
    <source>
        <dbReference type="ARBA" id="ARBA00023139"/>
    </source>
</evidence>
<gene>
    <name evidence="18" type="ORF">H9653_07980</name>
</gene>
<evidence type="ECO:0000256" key="9">
    <source>
        <dbReference type="ARBA" id="ARBA00023065"/>
    </source>
</evidence>
<evidence type="ECO:0000256" key="5">
    <source>
        <dbReference type="ARBA" id="ARBA00022597"/>
    </source>
</evidence>
<feature type="domain" description="SLBB" evidence="17">
    <location>
        <begin position="173"/>
        <end position="250"/>
    </location>
</feature>
<keyword evidence="7" id="KW-0732">Signal</keyword>
<dbReference type="PROSITE" id="PS51257">
    <property type="entry name" value="PROKAR_LIPOPROTEIN"/>
    <property type="match status" value="1"/>
</dbReference>
<dbReference type="InterPro" id="IPR040716">
    <property type="entry name" value="Wza_C"/>
</dbReference>
<keyword evidence="4" id="KW-1134">Transmembrane beta strand</keyword>
<keyword evidence="14" id="KW-0449">Lipoprotein</keyword>
<keyword evidence="8" id="KW-0625">Polysaccharide transport</keyword>
<keyword evidence="12" id="KW-0564">Palmitate</keyword>